<dbReference type="EMBL" id="GBRH01258552">
    <property type="protein sequence ID" value="JAD39343.1"/>
    <property type="molecule type" value="Transcribed_RNA"/>
</dbReference>
<reference evidence="1" key="2">
    <citation type="journal article" date="2015" name="Data Brief">
        <title>Shoot transcriptome of the giant reed, Arundo donax.</title>
        <authorList>
            <person name="Barrero R.A."/>
            <person name="Guerrero F.D."/>
            <person name="Moolhuijzen P."/>
            <person name="Goolsby J.A."/>
            <person name="Tidwell J."/>
            <person name="Bellgard S.E."/>
            <person name="Bellgard M.I."/>
        </authorList>
    </citation>
    <scope>NUCLEOTIDE SEQUENCE</scope>
    <source>
        <tissue evidence="1">Shoot tissue taken approximately 20 cm above the soil surface</tissue>
    </source>
</reference>
<dbReference type="AlphaFoldDB" id="A0A0A8ZNS3"/>
<reference evidence="1" key="1">
    <citation type="submission" date="2014-09" db="EMBL/GenBank/DDBJ databases">
        <authorList>
            <person name="Magalhaes I.L.F."/>
            <person name="Oliveira U."/>
            <person name="Santos F.R."/>
            <person name="Vidigal T.H.D.A."/>
            <person name="Brescovit A.D."/>
            <person name="Santos A.J."/>
        </authorList>
    </citation>
    <scope>NUCLEOTIDE SEQUENCE</scope>
    <source>
        <tissue evidence="1">Shoot tissue taken approximately 20 cm above the soil surface</tissue>
    </source>
</reference>
<name>A0A0A8ZNS3_ARUDO</name>
<proteinExistence type="predicted"/>
<accession>A0A0A8ZNS3</accession>
<protein>
    <submittedName>
        <fullName evidence="1">Uncharacterized protein</fullName>
    </submittedName>
</protein>
<evidence type="ECO:0000313" key="1">
    <source>
        <dbReference type="EMBL" id="JAD39343.1"/>
    </source>
</evidence>
<organism evidence="1">
    <name type="scientific">Arundo donax</name>
    <name type="common">Giant reed</name>
    <name type="synonym">Donax arundinaceus</name>
    <dbReference type="NCBI Taxonomy" id="35708"/>
    <lineage>
        <taxon>Eukaryota</taxon>
        <taxon>Viridiplantae</taxon>
        <taxon>Streptophyta</taxon>
        <taxon>Embryophyta</taxon>
        <taxon>Tracheophyta</taxon>
        <taxon>Spermatophyta</taxon>
        <taxon>Magnoliopsida</taxon>
        <taxon>Liliopsida</taxon>
        <taxon>Poales</taxon>
        <taxon>Poaceae</taxon>
        <taxon>PACMAD clade</taxon>
        <taxon>Arundinoideae</taxon>
        <taxon>Arundineae</taxon>
        <taxon>Arundo</taxon>
    </lineage>
</organism>
<sequence length="83" mass="8403">MNLGLTKADRRISQFHLPPAGSGLGSGSVRALVRPDCSMAGDVPPAPLQMRRVVSVSNLSPALPGRGAALPASPSLLVGSCTL</sequence>